<evidence type="ECO:0000313" key="1">
    <source>
        <dbReference type="EMBL" id="AFZ71245.1"/>
    </source>
</evidence>
<dbReference type="EMBL" id="CP003378">
    <property type="protein sequence ID" value="AFZ71245.1"/>
    <property type="molecule type" value="Genomic_DNA"/>
</dbReference>
<sequence length="162" mass="18934">MSIEVIGIEDLHNNLIQEANKEKNKYDYNMVKEEIKNIVNILKERNPEILNIEKEIIKVTLKNSKSFIIAYPPKYRIKAVETMKDIEMVWNILDRSSYNLLIFYSRKGTLTTSAYLYLGNVMEENEIGILFVNGDEKEINEVFDILEKTGSFIPEEESYVDV</sequence>
<dbReference type="eggNOG" id="arCOG12269">
    <property type="taxonomic scope" value="Archaea"/>
</dbReference>
<dbReference type="HOGENOM" id="CLU_1631549_0_0_2"/>
<evidence type="ECO:0000313" key="2">
    <source>
        <dbReference type="Proteomes" id="UP000010469"/>
    </source>
</evidence>
<dbReference type="RefSeq" id="WP_015233142.1">
    <property type="nucleotide sequence ID" value="NC_019791.1"/>
</dbReference>
<organism evidence="1 2">
    <name type="scientific">Caldisphaera lagunensis (strain DSM 15908 / JCM 11604 / ANMR 0165 / IC-154)</name>
    <dbReference type="NCBI Taxonomy" id="1056495"/>
    <lineage>
        <taxon>Archaea</taxon>
        <taxon>Thermoproteota</taxon>
        <taxon>Thermoprotei</taxon>
        <taxon>Acidilobales</taxon>
        <taxon>Caldisphaeraceae</taxon>
        <taxon>Caldisphaera</taxon>
    </lineage>
</organism>
<dbReference type="Proteomes" id="UP000010469">
    <property type="component" value="Chromosome"/>
</dbReference>
<keyword evidence="2" id="KW-1185">Reference proteome</keyword>
<proteinExistence type="predicted"/>
<dbReference type="InParanoid" id="L0ADW7"/>
<dbReference type="GeneID" id="14212809"/>
<protein>
    <submittedName>
        <fullName evidence="1">Uncharacterized protein</fullName>
    </submittedName>
</protein>
<dbReference type="STRING" id="1056495.Calag_1547"/>
<reference evidence="2" key="1">
    <citation type="submission" date="2012-03" db="EMBL/GenBank/DDBJ databases">
        <title>Complete genome of Caldisphaera lagunensis DSM 15908.</title>
        <authorList>
            <person name="Lucas S."/>
            <person name="Copeland A."/>
            <person name="Lapidus A."/>
            <person name="Glavina del Rio T."/>
            <person name="Dalin E."/>
            <person name="Tice H."/>
            <person name="Bruce D."/>
            <person name="Goodwin L."/>
            <person name="Pitluck S."/>
            <person name="Peters L."/>
            <person name="Mikhailova N."/>
            <person name="Teshima H."/>
            <person name="Kyrpides N."/>
            <person name="Mavromatis K."/>
            <person name="Ivanova N."/>
            <person name="Brettin T."/>
            <person name="Detter J.C."/>
            <person name="Han C."/>
            <person name="Larimer F."/>
            <person name="Land M."/>
            <person name="Hauser L."/>
            <person name="Markowitz V."/>
            <person name="Cheng J.-F."/>
            <person name="Hugenholtz P."/>
            <person name="Woyke T."/>
            <person name="Wu D."/>
            <person name="Spring S."/>
            <person name="Schroeder M."/>
            <person name="Brambilla E."/>
            <person name="Klenk H.-P."/>
            <person name="Eisen J.A."/>
        </authorList>
    </citation>
    <scope>NUCLEOTIDE SEQUENCE [LARGE SCALE GENOMIC DNA]</scope>
    <source>
        <strain evidence="2">DSM 15908 / JCM 11604 / IC-154</strain>
    </source>
</reference>
<accession>L0ADW7</accession>
<dbReference type="OrthoDB" id="376545at2157"/>
<dbReference type="KEGG" id="clg:Calag_1547"/>
<gene>
    <name evidence="1" type="ordered locus">Calag_1547</name>
</gene>
<name>L0ADW7_CALLD</name>
<dbReference type="AlphaFoldDB" id="L0ADW7"/>